<keyword evidence="8" id="KW-1185">Reference proteome</keyword>
<feature type="transmembrane region" description="Helical" evidence="5">
    <location>
        <begin position="70"/>
        <end position="88"/>
    </location>
</feature>
<accession>A0A4U0XJF2</accession>
<feature type="transmembrane region" description="Helical" evidence="5">
    <location>
        <begin position="249"/>
        <end position="267"/>
    </location>
</feature>
<dbReference type="SUPFAM" id="SSF103473">
    <property type="entry name" value="MFS general substrate transporter"/>
    <property type="match status" value="1"/>
</dbReference>
<keyword evidence="4 5" id="KW-0472">Membrane</keyword>
<gene>
    <name evidence="7" type="ORF">B0A49_03281</name>
</gene>
<feature type="transmembrane region" description="Helical" evidence="5">
    <location>
        <begin position="376"/>
        <end position="402"/>
    </location>
</feature>
<feature type="transmembrane region" description="Helical" evidence="5">
    <location>
        <begin position="350"/>
        <end position="370"/>
    </location>
</feature>
<evidence type="ECO:0000256" key="1">
    <source>
        <dbReference type="ARBA" id="ARBA00004141"/>
    </source>
</evidence>
<feature type="transmembrane region" description="Helical" evidence="5">
    <location>
        <begin position="131"/>
        <end position="148"/>
    </location>
</feature>
<proteinExistence type="predicted"/>
<evidence type="ECO:0000256" key="5">
    <source>
        <dbReference type="SAM" id="Phobius"/>
    </source>
</evidence>
<feature type="transmembrane region" description="Helical" evidence="5">
    <location>
        <begin position="33"/>
        <end position="58"/>
    </location>
</feature>
<feature type="transmembrane region" description="Helical" evidence="5">
    <location>
        <begin position="160"/>
        <end position="180"/>
    </location>
</feature>
<dbReference type="InterPro" id="IPR036259">
    <property type="entry name" value="MFS_trans_sf"/>
</dbReference>
<dbReference type="Pfam" id="PF07690">
    <property type="entry name" value="MFS_1"/>
    <property type="match status" value="1"/>
</dbReference>
<dbReference type="STRING" id="331657.A0A4U0XJF2"/>
<comment type="subcellular location">
    <subcellularLocation>
        <location evidence="1">Membrane</location>
        <topology evidence="1">Multi-pass membrane protein</topology>
    </subcellularLocation>
</comment>
<dbReference type="PANTHER" id="PTHR42718">
    <property type="entry name" value="MAJOR FACILITATOR SUPERFAMILY MULTIDRUG TRANSPORTER MFSC"/>
    <property type="match status" value="1"/>
</dbReference>
<reference evidence="7 8" key="1">
    <citation type="submission" date="2017-03" db="EMBL/GenBank/DDBJ databases">
        <title>Genomes of endolithic fungi from Antarctica.</title>
        <authorList>
            <person name="Coleine C."/>
            <person name="Masonjones S."/>
            <person name="Stajich J.E."/>
        </authorList>
    </citation>
    <scope>NUCLEOTIDE SEQUENCE [LARGE SCALE GENOMIC DNA]</scope>
    <source>
        <strain evidence="7 8">CCFEE 5187</strain>
    </source>
</reference>
<comment type="caution">
    <text evidence="7">The sequence shown here is derived from an EMBL/GenBank/DDBJ whole genome shotgun (WGS) entry which is preliminary data.</text>
</comment>
<feature type="transmembrane region" description="Helical" evidence="5">
    <location>
        <begin position="454"/>
        <end position="474"/>
    </location>
</feature>
<feature type="transmembrane region" description="Helical" evidence="5">
    <location>
        <begin position="414"/>
        <end position="434"/>
    </location>
</feature>
<dbReference type="Gene3D" id="1.20.1720.10">
    <property type="entry name" value="Multidrug resistance protein D"/>
    <property type="match status" value="1"/>
</dbReference>
<dbReference type="EMBL" id="NAJN01000194">
    <property type="protein sequence ID" value="TKA77312.1"/>
    <property type="molecule type" value="Genomic_DNA"/>
</dbReference>
<sequence length="480" mass="51490">MGSDVRKMEAASKAEKTLPPPAVEFSKLHEVAFVINVCMAQFLSLAALAQSVAPLLIIGESFNVTNPGQLSWYTAAFSLTVGTFIMPAGRLGDMYGHKKLFLFGWAWFAAWSLITGFSYASGSMMFTVARAFQGIGPSLLVPNAMALIGRTFPMGMKRNMVFSCFGAAGPTGFVIGAVFSSLLAQLASHTNVLLLSYLIIPADSRPSPLDPSSQPPTLDFLGCVTGVSGLVLVNFAWNQAPIVGWSTPYVYALLVLGILSFAAFIYVQLRVAHFPLIPLRGLHKEAGFALACIAAGWGSHGIWIYYLFLFLERARGYTPLVACAQTSTVVVTGLIAALSTGLLLKKMKVAYVMFLAMLAFIIGTLLVATAPVVQTYWLQIFFSVLVMPVGMNLSFPAGTILLSNALPREHQGVAASLVSTMVNYSISIGLGVAGTIERQVTQNGADYVQGYRSAWYFGAGLDGLGLAISAYFIWKSRMKA</sequence>
<evidence type="ECO:0000256" key="4">
    <source>
        <dbReference type="ARBA" id="ARBA00023136"/>
    </source>
</evidence>
<evidence type="ECO:0000256" key="2">
    <source>
        <dbReference type="ARBA" id="ARBA00022692"/>
    </source>
</evidence>
<protein>
    <recommendedName>
        <fullName evidence="6">Major facilitator superfamily (MFS) profile domain-containing protein</fullName>
    </recommendedName>
</protein>
<evidence type="ECO:0000313" key="8">
    <source>
        <dbReference type="Proteomes" id="UP000308768"/>
    </source>
</evidence>
<evidence type="ECO:0000259" key="6">
    <source>
        <dbReference type="PROSITE" id="PS50850"/>
    </source>
</evidence>
<keyword evidence="3 5" id="KW-1133">Transmembrane helix</keyword>
<dbReference type="InterPro" id="IPR011701">
    <property type="entry name" value="MFS"/>
</dbReference>
<dbReference type="Gene3D" id="1.20.1250.20">
    <property type="entry name" value="MFS general substrate transporter like domains"/>
    <property type="match status" value="1"/>
</dbReference>
<dbReference type="Proteomes" id="UP000308768">
    <property type="component" value="Unassembled WGS sequence"/>
</dbReference>
<evidence type="ECO:0000256" key="3">
    <source>
        <dbReference type="ARBA" id="ARBA00022989"/>
    </source>
</evidence>
<organism evidence="7 8">
    <name type="scientific">Cryomyces minteri</name>
    <dbReference type="NCBI Taxonomy" id="331657"/>
    <lineage>
        <taxon>Eukaryota</taxon>
        <taxon>Fungi</taxon>
        <taxon>Dikarya</taxon>
        <taxon>Ascomycota</taxon>
        <taxon>Pezizomycotina</taxon>
        <taxon>Dothideomycetes</taxon>
        <taxon>Dothideomycetes incertae sedis</taxon>
        <taxon>Cryomyces</taxon>
    </lineage>
</organism>
<feature type="transmembrane region" description="Helical" evidence="5">
    <location>
        <begin position="288"/>
        <end position="311"/>
    </location>
</feature>
<feature type="domain" description="Major facilitator superfamily (MFS) profile" evidence="6">
    <location>
        <begin position="33"/>
        <end position="477"/>
    </location>
</feature>
<dbReference type="GO" id="GO:0016020">
    <property type="term" value="C:membrane"/>
    <property type="evidence" value="ECO:0007669"/>
    <property type="project" value="UniProtKB-SubCell"/>
</dbReference>
<feature type="transmembrane region" description="Helical" evidence="5">
    <location>
        <begin position="100"/>
        <end position="119"/>
    </location>
</feature>
<dbReference type="PROSITE" id="PS50850">
    <property type="entry name" value="MFS"/>
    <property type="match status" value="1"/>
</dbReference>
<dbReference type="OrthoDB" id="2428527at2759"/>
<dbReference type="GO" id="GO:0022857">
    <property type="term" value="F:transmembrane transporter activity"/>
    <property type="evidence" value="ECO:0007669"/>
    <property type="project" value="InterPro"/>
</dbReference>
<dbReference type="InterPro" id="IPR020846">
    <property type="entry name" value="MFS_dom"/>
</dbReference>
<dbReference type="CDD" id="cd17476">
    <property type="entry name" value="MFS_Amf1_MDR_like"/>
    <property type="match status" value="1"/>
</dbReference>
<evidence type="ECO:0000313" key="7">
    <source>
        <dbReference type="EMBL" id="TKA77312.1"/>
    </source>
</evidence>
<name>A0A4U0XJF2_9PEZI</name>
<keyword evidence="2 5" id="KW-0812">Transmembrane</keyword>
<feature type="transmembrane region" description="Helical" evidence="5">
    <location>
        <begin position="317"/>
        <end position="338"/>
    </location>
</feature>
<feature type="transmembrane region" description="Helical" evidence="5">
    <location>
        <begin position="216"/>
        <end position="237"/>
    </location>
</feature>
<dbReference type="PANTHER" id="PTHR42718:SF1">
    <property type="entry name" value="LOW AFFINITY AMMONIUM TRANSPORTER"/>
    <property type="match status" value="1"/>
</dbReference>
<dbReference type="AlphaFoldDB" id="A0A4U0XJF2"/>